<evidence type="ECO:0000313" key="2">
    <source>
        <dbReference type="EMBL" id="SDN21913.1"/>
    </source>
</evidence>
<dbReference type="STRING" id="310781.SAMN05216259_103205"/>
<evidence type="ECO:0000313" key="3">
    <source>
        <dbReference type="Proteomes" id="UP000199341"/>
    </source>
</evidence>
<dbReference type="RefSeq" id="WP_093783470.1">
    <property type="nucleotide sequence ID" value="NZ_FNIE01000003.1"/>
</dbReference>
<dbReference type="InterPro" id="IPR012347">
    <property type="entry name" value="Ferritin-like"/>
</dbReference>
<protein>
    <submittedName>
        <fullName evidence="2">Ring-1,2-phenylacetyl-CoA epoxidase subunit PaaC</fullName>
    </submittedName>
</protein>
<dbReference type="SUPFAM" id="SSF47240">
    <property type="entry name" value="Ferritin-like"/>
    <property type="match status" value="1"/>
</dbReference>
<sequence length="315" mass="33313">MSPAPETPGTSQAAVTPEPPESPAAPGSSPAAGTDHVYLSLAEEHDDDSGRWAFGTGFTDPLHGVDTAVPPGVDGAALASLCLELADDALVQAQRLAEWCTRAPELEEEVALANIGLDLLGQARLLYARCGRADGTDRGEDAYAYFRDPADFRNVTLAELPNGDFAFSIVRLLVLSTWRLAVLHRLTGAQDPVLAAVAAKAVPELTYHRQYAAQWAVRLGDGTEESHRRMRAALAQVAPYLPEVFASSPADGAAVRAETVSVLEQVLAEAELAGALPVPDEPGSADGREGRHTAHLAPLLAELQQVARAHPEATW</sequence>
<name>A0A1G9ZMX5_9ACTN</name>
<dbReference type="InterPro" id="IPR009078">
    <property type="entry name" value="Ferritin-like_SF"/>
</dbReference>
<dbReference type="GO" id="GO:0010124">
    <property type="term" value="P:phenylacetate catabolic process"/>
    <property type="evidence" value="ECO:0007669"/>
    <property type="project" value="InterPro"/>
</dbReference>
<gene>
    <name evidence="2" type="ORF">SAMN05216259_103205</name>
</gene>
<keyword evidence="3" id="KW-1185">Reference proteome</keyword>
<dbReference type="EMBL" id="FNIE01000003">
    <property type="protein sequence ID" value="SDN21913.1"/>
    <property type="molecule type" value="Genomic_DNA"/>
</dbReference>
<dbReference type="PANTHER" id="PTHR30458">
    <property type="entry name" value="PHENYLACETIC ACID DEGRADATION PROTEIN PAA"/>
    <property type="match status" value="1"/>
</dbReference>
<evidence type="ECO:0000256" key="1">
    <source>
        <dbReference type="SAM" id="MobiDB-lite"/>
    </source>
</evidence>
<dbReference type="InterPro" id="IPR007814">
    <property type="entry name" value="PaaA_PaaC"/>
</dbReference>
<accession>A0A1G9ZMX5</accession>
<dbReference type="AlphaFoldDB" id="A0A1G9ZMX5"/>
<dbReference type="Gene3D" id="1.20.1260.10">
    <property type="match status" value="1"/>
</dbReference>
<organism evidence="2 3">
    <name type="scientific">Actinacidiphila guanduensis</name>
    <dbReference type="NCBI Taxonomy" id="310781"/>
    <lineage>
        <taxon>Bacteria</taxon>
        <taxon>Bacillati</taxon>
        <taxon>Actinomycetota</taxon>
        <taxon>Actinomycetes</taxon>
        <taxon>Kitasatosporales</taxon>
        <taxon>Streptomycetaceae</taxon>
        <taxon>Actinacidiphila</taxon>
    </lineage>
</organism>
<dbReference type="InterPro" id="IPR011882">
    <property type="entry name" value="PaaC"/>
</dbReference>
<dbReference type="NCBIfam" id="TIGR02158">
    <property type="entry name" value="PA_CoA_Oxy3"/>
    <property type="match status" value="1"/>
</dbReference>
<proteinExistence type="predicted"/>
<dbReference type="PANTHER" id="PTHR30458:SF0">
    <property type="entry name" value="1,2-PHENYLACETYL-COA EPOXIDASE, SUBUNIT C"/>
    <property type="match status" value="1"/>
</dbReference>
<dbReference type="GO" id="GO:0005829">
    <property type="term" value="C:cytosol"/>
    <property type="evidence" value="ECO:0007669"/>
    <property type="project" value="TreeGrafter"/>
</dbReference>
<dbReference type="InterPro" id="IPR052703">
    <property type="entry name" value="Aromatic_CoA_ox/epox"/>
</dbReference>
<reference evidence="2 3" key="1">
    <citation type="submission" date="2016-10" db="EMBL/GenBank/DDBJ databases">
        <authorList>
            <person name="de Groot N.N."/>
        </authorList>
    </citation>
    <scope>NUCLEOTIDE SEQUENCE [LARGE SCALE GENOMIC DNA]</scope>
    <source>
        <strain evidence="2 3">CGMCC 4.2022</strain>
    </source>
</reference>
<dbReference type="Proteomes" id="UP000199341">
    <property type="component" value="Unassembled WGS sequence"/>
</dbReference>
<dbReference type="Pfam" id="PF05138">
    <property type="entry name" value="PaaA_PaaC"/>
    <property type="match status" value="1"/>
</dbReference>
<dbReference type="OrthoDB" id="9789947at2"/>
<feature type="compositionally biased region" description="Low complexity" evidence="1">
    <location>
        <begin position="24"/>
        <end position="34"/>
    </location>
</feature>
<feature type="region of interest" description="Disordered" evidence="1">
    <location>
        <begin position="1"/>
        <end position="34"/>
    </location>
</feature>